<comment type="caution">
    <text evidence="1">The sequence shown here is derived from an EMBL/GenBank/DDBJ whole genome shotgun (WGS) entry which is preliminary data.</text>
</comment>
<accession>A0A7V8EGA5</accession>
<proteinExistence type="predicted"/>
<dbReference type="EMBL" id="WOWR01000015">
    <property type="protein sequence ID" value="KAF0254303.1"/>
    <property type="molecule type" value="Genomic_DNA"/>
</dbReference>
<evidence type="ECO:0000313" key="2">
    <source>
        <dbReference type="Proteomes" id="UP000442695"/>
    </source>
</evidence>
<protein>
    <recommendedName>
        <fullName evidence="3">PD-(D/E)XK endonuclease-like domain-containing protein</fullName>
    </recommendedName>
</protein>
<evidence type="ECO:0008006" key="3">
    <source>
        <dbReference type="Google" id="ProtNLM"/>
    </source>
</evidence>
<dbReference type="Gene3D" id="3.90.320.10">
    <property type="match status" value="1"/>
</dbReference>
<sequence>MLLIGGLFLLALVFLVWKIMAPAQIYSRFGVSAATHKLLSTDLGKGTGRIKLARHGINGIPDAVFEAKASPHILVGEFKSRKYRDRVKVYELYQIMLYMGHLRDKYPKHKVTGCLAYADGKVSVQFDSDLYSALVALKGEFWETLKNRRPVNTTPLHKRIRVNGANPGLRLSADL</sequence>
<dbReference type="Proteomes" id="UP000442695">
    <property type="component" value="Unassembled WGS sequence"/>
</dbReference>
<reference evidence="1 2" key="1">
    <citation type="submission" date="2019-12" db="EMBL/GenBank/DDBJ databases">
        <authorList>
            <person name="Woiski C."/>
        </authorList>
    </citation>
    <scope>NUCLEOTIDE SEQUENCE [LARGE SCALE GENOMIC DNA]</scope>
    <source>
        <strain evidence="1 2">BOE100</strain>
    </source>
</reference>
<name>A0A7V8EGA5_PSEPU</name>
<dbReference type="AlphaFoldDB" id="A0A7V8EGA5"/>
<organism evidence="1 2">
    <name type="scientific">Pseudomonas putida</name>
    <name type="common">Arthrobacter siderocapsulatus</name>
    <dbReference type="NCBI Taxonomy" id="303"/>
    <lineage>
        <taxon>Bacteria</taxon>
        <taxon>Pseudomonadati</taxon>
        <taxon>Pseudomonadota</taxon>
        <taxon>Gammaproteobacteria</taxon>
        <taxon>Pseudomonadales</taxon>
        <taxon>Pseudomonadaceae</taxon>
        <taxon>Pseudomonas</taxon>
    </lineage>
</organism>
<evidence type="ECO:0000313" key="1">
    <source>
        <dbReference type="EMBL" id="KAF0254303.1"/>
    </source>
</evidence>
<dbReference type="RefSeq" id="WP_156859035.1">
    <property type="nucleotide sequence ID" value="NZ_WOWR01000015.1"/>
</dbReference>
<dbReference type="InterPro" id="IPR011604">
    <property type="entry name" value="PDDEXK-like_dom_sf"/>
</dbReference>
<gene>
    <name evidence="1" type="ORF">GN299_13685</name>
</gene>